<dbReference type="PANTHER" id="PTHR16305">
    <property type="entry name" value="TESTICULAR SOLUBLE ADENYLYL CYCLASE"/>
    <property type="match status" value="1"/>
</dbReference>
<evidence type="ECO:0000259" key="3">
    <source>
        <dbReference type="SMART" id="SM01043"/>
    </source>
</evidence>
<dbReference type="SMART" id="SM01043">
    <property type="entry name" value="BTAD"/>
    <property type="match status" value="1"/>
</dbReference>
<dbReference type="InterPro" id="IPR011990">
    <property type="entry name" value="TPR-like_helical_dom_sf"/>
</dbReference>
<dbReference type="InterPro" id="IPR027417">
    <property type="entry name" value="P-loop_NTPase"/>
</dbReference>
<dbReference type="RefSeq" id="WP_241912992.1">
    <property type="nucleotide sequence ID" value="NZ_CP093326.1"/>
</dbReference>
<proteinExistence type="predicted"/>
<dbReference type="InterPro" id="IPR005158">
    <property type="entry name" value="BTAD"/>
</dbReference>
<dbReference type="InterPro" id="IPR041664">
    <property type="entry name" value="AAA_16"/>
</dbReference>
<feature type="domain" description="Bacterial transcriptional activator" evidence="3">
    <location>
        <begin position="77"/>
        <end position="221"/>
    </location>
</feature>
<dbReference type="Proteomes" id="UP000829069">
    <property type="component" value="Chromosome"/>
</dbReference>
<sequence>MSASRAVELLAYLVLHAGSLLPRQHLAGVFWPDSSGSQSLTNLRRELHQLKGLLAGAGCLVAEDGALGWRDSPGCLADVREFAVARDLAEDAQRAGDMQRFLVHAQQGITLYRGELMPGHYADWVLESRDSLRNDFVRFCDGSAAAWLAGGELDRAAAVARRRIHAEPLEEAGYRQLIRVQAAQGDRAAAMHTYHECSAVLEQQLGVGPDAVTVKLAQDLLGTRRPGGPVQASSPASGAASGLRTAAARALSARSVAGPGTRSTLVGREQEMALLEARWQAAAAGPPGMVVVVGEPGVGKSRLVEELAATVRSSGHLVATARCFGAPGRVPWAPVTAWLRSRALRSWLAALPPHWQAEAARLVPDLLSGAAAAEAAAGDEVGRVDRAMVDSWQRNRFFEGLAQAVGGTGRPVLLILEDLQWCDAETAAWLAFLLMAARSGPLLLVATMRGHDSATGESVRALLHGMRSSGLLTELALDPLAAVDVGRLAEQLSRRTVTDDEAAWLLAATGGYPLFIIEAARVLPDGSSGSLESVLSRRLAQCSEPAREAAGLAAAYGRDVSLDLLREACDLDAATLVDAVDELWRQRILRPAGAGYDFSHDLLRSAAYHQVEPARRWLLHRRLAQGLELLYAGRPDDAAAQLAEQYLLGSRPDRALEFFQRAALAAAAVFANAEALKFFARCLELIGDLPAGSGRDRWELAIRRQMSPPQTALYGYSSTLLLETVQRTAELAVRVQQPKTETAALIAMFACRFVQGATAESYRIGQRALELAAVESDPDLLGQAHFAVAGPALSLGRPLEAIEHFRRCYEANAGGYSFILGTKLEVHARGWASHAHWLTGDDDGAVSLSAEALTRAHGSGHPYSLAVALSYAAMLHQLRGEKARVADCAAELERVCSRYDFAYYRQWGYILTGWLDGIGGLDRIREGIKNLQRLDAFARMPYWLSLQADVLAAGGDRAAARSALDAALAAAEQRDDRWWLPEVLRQRSLLEPAEAANGTLDRARQLAEAQSSPALMRRIMQQRA</sequence>
<dbReference type="Pfam" id="PF03704">
    <property type="entry name" value="BTAD"/>
    <property type="match status" value="1"/>
</dbReference>
<dbReference type="PANTHER" id="PTHR16305:SF35">
    <property type="entry name" value="TRANSCRIPTIONAL ACTIVATOR DOMAIN"/>
    <property type="match status" value="1"/>
</dbReference>
<dbReference type="Gene3D" id="1.25.40.10">
    <property type="entry name" value="Tetratricopeptide repeat domain"/>
    <property type="match status" value="2"/>
</dbReference>
<gene>
    <name evidence="4" type="ORF">MNQ99_11140</name>
</gene>
<dbReference type="EMBL" id="CP093326">
    <property type="protein sequence ID" value="UNK44552.1"/>
    <property type="molecule type" value="Genomic_DNA"/>
</dbReference>
<protein>
    <submittedName>
        <fullName evidence="4">AAA family ATPase</fullName>
    </submittedName>
</protein>
<keyword evidence="2" id="KW-0067">ATP-binding</keyword>
<organism evidence="4 5">
    <name type="scientific">Arthrobacter sulfonylureivorans</name>
    <dbReference type="NCBI Taxonomy" id="2486855"/>
    <lineage>
        <taxon>Bacteria</taxon>
        <taxon>Bacillati</taxon>
        <taxon>Actinomycetota</taxon>
        <taxon>Actinomycetes</taxon>
        <taxon>Micrococcales</taxon>
        <taxon>Micrococcaceae</taxon>
        <taxon>Arthrobacter</taxon>
    </lineage>
</organism>
<dbReference type="SUPFAM" id="SSF48452">
    <property type="entry name" value="TPR-like"/>
    <property type="match status" value="1"/>
</dbReference>
<dbReference type="Gene3D" id="3.40.50.300">
    <property type="entry name" value="P-loop containing nucleotide triphosphate hydrolases"/>
    <property type="match status" value="1"/>
</dbReference>
<evidence type="ECO:0000256" key="2">
    <source>
        <dbReference type="ARBA" id="ARBA00022840"/>
    </source>
</evidence>
<dbReference type="SUPFAM" id="SSF52540">
    <property type="entry name" value="P-loop containing nucleoside triphosphate hydrolases"/>
    <property type="match status" value="1"/>
</dbReference>
<evidence type="ECO:0000313" key="4">
    <source>
        <dbReference type="EMBL" id="UNK44552.1"/>
    </source>
</evidence>
<accession>A0ABY3W8B5</accession>
<keyword evidence="1" id="KW-0547">Nucleotide-binding</keyword>
<dbReference type="Gene3D" id="1.10.10.10">
    <property type="entry name" value="Winged helix-like DNA-binding domain superfamily/Winged helix DNA-binding domain"/>
    <property type="match status" value="1"/>
</dbReference>
<reference evidence="4 5" key="1">
    <citation type="submission" date="2022-03" db="EMBL/GenBank/DDBJ databases">
        <title>Isotopic signatures of nitrous oxide derived from detoxification processes.</title>
        <authorList>
            <person name="Behrendt U."/>
            <person name="Buchen C."/>
            <person name="Well R."/>
            <person name="Ulrich A."/>
            <person name="Rohe L."/>
            <person name="Kolb S."/>
            <person name="Schloter M."/>
            <person name="Horn M.A."/>
            <person name="Augustin J."/>
        </authorList>
    </citation>
    <scope>NUCLEOTIDE SEQUENCE [LARGE SCALE GENOMIC DNA]</scope>
    <source>
        <strain evidence="4 5">S4-C24</strain>
    </source>
</reference>
<dbReference type="SUPFAM" id="SSF46894">
    <property type="entry name" value="C-terminal effector domain of the bipartite response regulators"/>
    <property type="match status" value="1"/>
</dbReference>
<keyword evidence="5" id="KW-1185">Reference proteome</keyword>
<dbReference type="Pfam" id="PF13191">
    <property type="entry name" value="AAA_16"/>
    <property type="match status" value="1"/>
</dbReference>
<dbReference type="InterPro" id="IPR016032">
    <property type="entry name" value="Sig_transdc_resp-reg_C-effctor"/>
</dbReference>
<dbReference type="InterPro" id="IPR036388">
    <property type="entry name" value="WH-like_DNA-bd_sf"/>
</dbReference>
<name>A0ABY3W8B5_9MICC</name>
<evidence type="ECO:0000256" key="1">
    <source>
        <dbReference type="ARBA" id="ARBA00022741"/>
    </source>
</evidence>
<evidence type="ECO:0000313" key="5">
    <source>
        <dbReference type="Proteomes" id="UP000829069"/>
    </source>
</evidence>